<feature type="transmembrane region" description="Helical" evidence="9">
    <location>
        <begin position="153"/>
        <end position="172"/>
    </location>
</feature>
<comment type="subcellular location">
    <subcellularLocation>
        <location evidence="1">Membrane</location>
        <topology evidence="1">Multi-pass membrane protein</topology>
    </subcellularLocation>
</comment>
<protein>
    <submittedName>
        <fullName evidence="11">Voltage-gated potassium channel</fullName>
    </submittedName>
</protein>
<evidence type="ECO:0000256" key="9">
    <source>
        <dbReference type="SAM" id="Phobius"/>
    </source>
</evidence>
<dbReference type="SUPFAM" id="SSF81324">
    <property type="entry name" value="Voltage-gated potassium channels"/>
    <property type="match status" value="1"/>
</dbReference>
<evidence type="ECO:0000259" key="10">
    <source>
        <dbReference type="Pfam" id="PF07885"/>
    </source>
</evidence>
<evidence type="ECO:0000256" key="5">
    <source>
        <dbReference type="ARBA" id="ARBA00023065"/>
    </source>
</evidence>
<evidence type="ECO:0000256" key="2">
    <source>
        <dbReference type="ARBA" id="ARBA00022448"/>
    </source>
</evidence>
<dbReference type="InterPro" id="IPR028325">
    <property type="entry name" value="VG_K_chnl"/>
</dbReference>
<feature type="transmembrane region" description="Helical" evidence="9">
    <location>
        <begin position="184"/>
        <end position="208"/>
    </location>
</feature>
<evidence type="ECO:0000256" key="8">
    <source>
        <dbReference type="SAM" id="MobiDB-lite"/>
    </source>
</evidence>
<sequence>MTRAAPGPEPRLRAWEARTDVGLTVLSAGFLLLYACEVLLTRTGSPAWRTLETLLWVLWAVFVADVAVRLSLARDRWRFLLDNPLDVLVLLAPFLRFLRLVRLVGAVSVLTRTLRDDLGGRVSAYLVVTVSLLGFVAALGVYEAERDVPDATITTFADALWWVLTTITTVGYGDRYPVTTEGRLVAAGLMIAGIAVLGTVTATIASWFTEQIERSRTEAARHDEPDPAGPGAPDPATWAELLAELRRLRSRLDELEAAPGQPPG</sequence>
<keyword evidence="2" id="KW-0813">Transport</keyword>
<proteinExistence type="predicted"/>
<keyword evidence="6 9" id="KW-0472">Membrane</keyword>
<gene>
    <name evidence="11" type="ORF">HDA37_000002</name>
</gene>
<dbReference type="Gene3D" id="1.20.5.110">
    <property type="match status" value="1"/>
</dbReference>
<dbReference type="Proteomes" id="UP000549695">
    <property type="component" value="Unassembled WGS sequence"/>
</dbReference>
<reference evidence="11 12" key="1">
    <citation type="submission" date="2020-07" db="EMBL/GenBank/DDBJ databases">
        <title>Sequencing the genomes of 1000 actinobacteria strains.</title>
        <authorList>
            <person name="Klenk H.-P."/>
        </authorList>
    </citation>
    <scope>NUCLEOTIDE SEQUENCE [LARGE SCALE GENOMIC DNA]</scope>
    <source>
        <strain evidence="11 12">DSM 44749</strain>
    </source>
</reference>
<comment type="caution">
    <text evidence="11">The sequence shown here is derived from an EMBL/GenBank/DDBJ whole genome shotgun (WGS) entry which is preliminary data.</text>
</comment>
<evidence type="ECO:0000256" key="7">
    <source>
        <dbReference type="ARBA" id="ARBA00023303"/>
    </source>
</evidence>
<feature type="transmembrane region" description="Helical" evidence="9">
    <location>
        <begin position="21"/>
        <end position="41"/>
    </location>
</feature>
<dbReference type="GeneID" id="98049851"/>
<feature type="compositionally biased region" description="Basic and acidic residues" evidence="8">
    <location>
        <begin position="215"/>
        <end position="225"/>
    </location>
</feature>
<dbReference type="InterPro" id="IPR013099">
    <property type="entry name" value="K_chnl_dom"/>
</dbReference>
<evidence type="ECO:0000256" key="1">
    <source>
        <dbReference type="ARBA" id="ARBA00004141"/>
    </source>
</evidence>
<dbReference type="GO" id="GO:0001508">
    <property type="term" value="P:action potential"/>
    <property type="evidence" value="ECO:0007669"/>
    <property type="project" value="TreeGrafter"/>
</dbReference>
<accession>A0A852VTP2</accession>
<evidence type="ECO:0000313" key="11">
    <source>
        <dbReference type="EMBL" id="NYF99716.1"/>
    </source>
</evidence>
<keyword evidence="5" id="KW-0406">Ion transport</keyword>
<evidence type="ECO:0000256" key="3">
    <source>
        <dbReference type="ARBA" id="ARBA00022692"/>
    </source>
</evidence>
<dbReference type="Gene3D" id="1.20.120.350">
    <property type="entry name" value="Voltage-gated potassium channels. Chain C"/>
    <property type="match status" value="1"/>
</dbReference>
<feature type="transmembrane region" description="Helical" evidence="9">
    <location>
        <begin position="122"/>
        <end position="141"/>
    </location>
</feature>
<name>A0A852VTP2_PSEA5</name>
<keyword evidence="3 9" id="KW-0812">Transmembrane</keyword>
<dbReference type="Gene3D" id="1.10.287.70">
    <property type="match status" value="1"/>
</dbReference>
<dbReference type="AlphaFoldDB" id="A0A852VTP2"/>
<dbReference type="PRINTS" id="PR00169">
    <property type="entry name" value="KCHANNEL"/>
</dbReference>
<dbReference type="InterPro" id="IPR027359">
    <property type="entry name" value="Volt_channel_dom_sf"/>
</dbReference>
<dbReference type="Pfam" id="PF07885">
    <property type="entry name" value="Ion_trans_2"/>
    <property type="match status" value="1"/>
</dbReference>
<dbReference type="GO" id="GO:0005249">
    <property type="term" value="F:voltage-gated potassium channel activity"/>
    <property type="evidence" value="ECO:0007669"/>
    <property type="project" value="InterPro"/>
</dbReference>
<dbReference type="PANTHER" id="PTHR11537:SF254">
    <property type="entry name" value="POTASSIUM VOLTAGE-GATED CHANNEL PROTEIN SHAB"/>
    <property type="match status" value="1"/>
</dbReference>
<dbReference type="PANTHER" id="PTHR11537">
    <property type="entry name" value="VOLTAGE-GATED POTASSIUM CHANNEL"/>
    <property type="match status" value="1"/>
</dbReference>
<feature type="transmembrane region" description="Helical" evidence="9">
    <location>
        <begin position="53"/>
        <end position="73"/>
    </location>
</feature>
<evidence type="ECO:0000313" key="12">
    <source>
        <dbReference type="Proteomes" id="UP000549695"/>
    </source>
</evidence>
<dbReference type="RefSeq" id="WP_179759805.1">
    <property type="nucleotide sequence ID" value="NZ_BAAAJZ010000011.1"/>
</dbReference>
<feature type="domain" description="Potassium channel" evidence="10">
    <location>
        <begin position="144"/>
        <end position="209"/>
    </location>
</feature>
<dbReference type="GO" id="GO:0008076">
    <property type="term" value="C:voltage-gated potassium channel complex"/>
    <property type="evidence" value="ECO:0007669"/>
    <property type="project" value="InterPro"/>
</dbReference>
<dbReference type="EMBL" id="JACCCZ010000001">
    <property type="protein sequence ID" value="NYF99716.1"/>
    <property type="molecule type" value="Genomic_DNA"/>
</dbReference>
<organism evidence="11 12">
    <name type="scientific">Pseudonocardia alni</name>
    <name type="common">Amycolata alni</name>
    <dbReference type="NCBI Taxonomy" id="33907"/>
    <lineage>
        <taxon>Bacteria</taxon>
        <taxon>Bacillati</taxon>
        <taxon>Actinomycetota</taxon>
        <taxon>Actinomycetes</taxon>
        <taxon>Pseudonocardiales</taxon>
        <taxon>Pseudonocardiaceae</taxon>
        <taxon>Pseudonocardia</taxon>
    </lineage>
</organism>
<keyword evidence="12" id="KW-1185">Reference proteome</keyword>
<keyword evidence="7 11" id="KW-0407">Ion channel</keyword>
<keyword evidence="4 9" id="KW-1133">Transmembrane helix</keyword>
<feature type="region of interest" description="Disordered" evidence="8">
    <location>
        <begin position="215"/>
        <end position="236"/>
    </location>
</feature>
<evidence type="ECO:0000256" key="4">
    <source>
        <dbReference type="ARBA" id="ARBA00022989"/>
    </source>
</evidence>
<evidence type="ECO:0000256" key="6">
    <source>
        <dbReference type="ARBA" id="ARBA00023136"/>
    </source>
</evidence>